<dbReference type="RefSeq" id="WP_107846871.1">
    <property type="nucleotide sequence ID" value="NZ_QBKS01000002.1"/>
</dbReference>
<dbReference type="Gene3D" id="3.40.50.1820">
    <property type="entry name" value="alpha/beta hydrolase"/>
    <property type="match status" value="1"/>
</dbReference>
<dbReference type="EMBL" id="QBKS01000002">
    <property type="protein sequence ID" value="PTX54552.1"/>
    <property type="molecule type" value="Genomic_DNA"/>
</dbReference>
<name>A0A2T6BER3_9RHOB</name>
<dbReference type="SUPFAM" id="SSF53474">
    <property type="entry name" value="alpha/beta-Hydrolases"/>
    <property type="match status" value="1"/>
</dbReference>
<keyword evidence="2" id="KW-0378">Hydrolase</keyword>
<dbReference type="AlphaFoldDB" id="A0A2T6BER3"/>
<dbReference type="Pfam" id="PF01738">
    <property type="entry name" value="DLH"/>
    <property type="match status" value="1"/>
</dbReference>
<protein>
    <submittedName>
        <fullName evidence="2">Dienelactone hydrolase</fullName>
    </submittedName>
</protein>
<reference evidence="2 3" key="1">
    <citation type="submission" date="2018-04" db="EMBL/GenBank/DDBJ databases">
        <title>Genomic Encyclopedia of Archaeal and Bacterial Type Strains, Phase II (KMG-II): from individual species to whole genera.</title>
        <authorList>
            <person name="Goeker M."/>
        </authorList>
    </citation>
    <scope>NUCLEOTIDE SEQUENCE [LARGE SCALE GENOMIC DNA]</scope>
    <source>
        <strain evidence="2 3">DSM 100977</strain>
    </source>
</reference>
<sequence length="248" mass="26749">MSDLKIEGFEDPVPVDAAGVSLPVYVSVAGSKPLIVLHELPGMSPSFLRYCREMADEGYKVYMPLIFKSPGTEMSPLHTGLFCLSREFGALFRPRGGETNSRPFTRWLMGLIGHVAEENPDARIGAVGMCLTGGFALAAIAGPGVHAAIACQPSWPALFKVDTLAMSGSERANAHTRAELLPKPCAKGYRFEGDRVSRDAHMRSAEAIFGDAFERHPDLPGKAHSTLTTDSRSEAVFADVLAFLNARL</sequence>
<accession>A0A2T6BER3</accession>
<dbReference type="InterPro" id="IPR002925">
    <property type="entry name" value="Dienelactn_hydro"/>
</dbReference>
<evidence type="ECO:0000259" key="1">
    <source>
        <dbReference type="Pfam" id="PF01738"/>
    </source>
</evidence>
<dbReference type="OrthoDB" id="9782215at2"/>
<feature type="domain" description="Dienelactone hydrolase" evidence="1">
    <location>
        <begin position="33"/>
        <end position="153"/>
    </location>
</feature>
<organism evidence="2 3">
    <name type="scientific">Litoreibacter ponti</name>
    <dbReference type="NCBI Taxonomy" id="1510457"/>
    <lineage>
        <taxon>Bacteria</taxon>
        <taxon>Pseudomonadati</taxon>
        <taxon>Pseudomonadota</taxon>
        <taxon>Alphaproteobacteria</taxon>
        <taxon>Rhodobacterales</taxon>
        <taxon>Roseobacteraceae</taxon>
        <taxon>Litoreibacter</taxon>
    </lineage>
</organism>
<dbReference type="Proteomes" id="UP000243978">
    <property type="component" value="Unassembled WGS sequence"/>
</dbReference>
<gene>
    <name evidence="2" type="ORF">C8N43_3368</name>
</gene>
<keyword evidence="3" id="KW-1185">Reference proteome</keyword>
<proteinExistence type="predicted"/>
<dbReference type="GO" id="GO:0016787">
    <property type="term" value="F:hydrolase activity"/>
    <property type="evidence" value="ECO:0007669"/>
    <property type="project" value="UniProtKB-KW"/>
</dbReference>
<evidence type="ECO:0000313" key="2">
    <source>
        <dbReference type="EMBL" id="PTX54552.1"/>
    </source>
</evidence>
<evidence type="ECO:0000313" key="3">
    <source>
        <dbReference type="Proteomes" id="UP000243978"/>
    </source>
</evidence>
<dbReference type="InterPro" id="IPR029058">
    <property type="entry name" value="AB_hydrolase_fold"/>
</dbReference>
<comment type="caution">
    <text evidence="2">The sequence shown here is derived from an EMBL/GenBank/DDBJ whole genome shotgun (WGS) entry which is preliminary data.</text>
</comment>